<dbReference type="PANTHER" id="PTHR39576:SF2">
    <property type="entry name" value="ATTACHING AND EFFACING PROTEIN HOMOLOG-RELATED"/>
    <property type="match status" value="1"/>
</dbReference>
<keyword evidence="6" id="KW-1185">Reference proteome</keyword>
<feature type="chain" id="PRO_5045147470" evidence="3">
    <location>
        <begin position="23"/>
        <end position="733"/>
    </location>
</feature>
<organism evidence="5 6">
    <name type="scientific">Kluyvera intermedia</name>
    <name type="common">Enterobacter intermedius</name>
    <dbReference type="NCBI Taxonomy" id="61648"/>
    <lineage>
        <taxon>Bacteria</taxon>
        <taxon>Pseudomonadati</taxon>
        <taxon>Pseudomonadota</taxon>
        <taxon>Gammaproteobacteria</taxon>
        <taxon>Enterobacterales</taxon>
        <taxon>Enterobacteriaceae</taxon>
        <taxon>Kluyvera</taxon>
    </lineage>
</organism>
<dbReference type="InterPro" id="IPR003535">
    <property type="entry name" value="Intimin/invasin_bac"/>
</dbReference>
<dbReference type="PRINTS" id="PR01369">
    <property type="entry name" value="INTIMIN"/>
</dbReference>
<name>A0ABX6DP91_KLUIN</name>
<accession>A0ABX6DP91</accession>
<dbReference type="InterPro" id="IPR038177">
    <property type="entry name" value="IAT_beta_sf"/>
</dbReference>
<dbReference type="EMBL" id="CP045845">
    <property type="protein sequence ID" value="QGH29227.1"/>
    <property type="molecule type" value="Genomic_DNA"/>
</dbReference>
<evidence type="ECO:0000256" key="2">
    <source>
        <dbReference type="SAM" id="MobiDB-lite"/>
    </source>
</evidence>
<dbReference type="InterPro" id="IPR051715">
    <property type="entry name" value="Intimin-Invasin_domain"/>
</dbReference>
<comment type="similarity">
    <text evidence="1">Belongs to the intimin/invasin family.</text>
</comment>
<dbReference type="NCBIfam" id="NF033423">
    <property type="entry name" value="inverse_SinH"/>
    <property type="match status" value="1"/>
</dbReference>
<sequence>MREWIVCIILLLSNIIAGPACGATGEVSVDEESSSQEDSLPDLGSDKNAQQAKKSGKQALAESGGSYLVSSAMQDFSNLTPEALKSQAQSYLQNQVTSSAQTYLDSVLSPYGKLRTNLSVGERGDLDGSSLDYFVPLYDNQKTLFFSQLSTQRKDDRTIGNIGFGLRQNINNWLLGGNAFYDYDFTRGHRRLGLGVEAWADYLKVSGNYYHPLSTWKDSPDFEFYEERPARGWDIRAESWLPFYPQLGGKIVYEQYYGDEVALFGSDNLQKNPQAVTLGVNYTPVPMVTVGADYKAGTGDNRDLSVNATLTYQFGAPIAAQLDPENVKVQRSLMGSRHDFVERNNFIVLEYREKDPLDVTLWLKADATNTHPECVIQDTPESAIGLEKCKWTVNALINHHYKIIAASWQAKNNVNRTLVMPVVQANMLTEGNNNSWNLVLPAWVNADTEAARTALNSWKVRMTLEDEKGNRQNSGAVDIVVQQDRSIELIVDNIADTNRSDHSHSASAQANGEDGVVMDVLLTDSFGDSTDRNGNTLVDEAMSPELYDSNDKKVSLSNAPCTTAKPCVFVAERNEKAGTITLSSTLAGTFHWKAKEDVYGDSNLVDITFIGGSDEVLNNLIYQTKVSKPVNLINNKETHPTLNNTYRFLLWRDKNKDGAFQMSEQLTADEMALYDYQWEFTGQSTQGHTGAQSNTSNEDLILPATNKEAAQKFGANAQDGVQGYGIRVSYSQK</sequence>
<reference evidence="5 6" key="1">
    <citation type="submission" date="2019-10" db="EMBL/GenBank/DDBJ databases">
        <title>Complete genome sequencing of drug resistant plasmids in Kluyvera intermedia.</title>
        <authorList>
            <person name="Ke C."/>
            <person name="Jian S."/>
        </authorList>
    </citation>
    <scope>NUCLEOTIDE SEQUENCE [LARGE SCALE GENOMIC DNA]</scope>
    <source>
        <strain evidence="5 6">N2-1</strain>
    </source>
</reference>
<evidence type="ECO:0000256" key="1">
    <source>
        <dbReference type="ARBA" id="ARBA00010116"/>
    </source>
</evidence>
<dbReference type="Gene3D" id="2.40.160.160">
    <property type="entry name" value="Inverse autotransporter, beta-domain"/>
    <property type="match status" value="1"/>
</dbReference>
<dbReference type="PANTHER" id="PTHR39576">
    <property type="entry name" value="ATTACHING AND EFFACING PROTEIN HOMOLOG-RELATED-RELATED"/>
    <property type="match status" value="1"/>
</dbReference>
<feature type="signal peptide" evidence="3">
    <location>
        <begin position="1"/>
        <end position="22"/>
    </location>
</feature>
<keyword evidence="3" id="KW-0732">Signal</keyword>
<gene>
    <name evidence="5" type="primary">sinH</name>
    <name evidence="5" type="ORF">GHC21_05885</name>
</gene>
<dbReference type="InterPro" id="IPR024519">
    <property type="entry name" value="IAT_beta"/>
</dbReference>
<proteinExistence type="inferred from homology"/>
<feature type="region of interest" description="Disordered" evidence="2">
    <location>
        <begin position="29"/>
        <end position="56"/>
    </location>
</feature>
<dbReference type="GeneID" id="91971915"/>
<protein>
    <submittedName>
        <fullName evidence="5">Intimin-like inverse autotransporter SinH</fullName>
    </submittedName>
</protein>
<dbReference type="RefSeq" id="WP_153742381.1">
    <property type="nucleotide sequence ID" value="NZ_CP045843.1"/>
</dbReference>
<evidence type="ECO:0000313" key="6">
    <source>
        <dbReference type="Proteomes" id="UP000344450"/>
    </source>
</evidence>
<evidence type="ECO:0000259" key="4">
    <source>
        <dbReference type="Pfam" id="PF11924"/>
    </source>
</evidence>
<evidence type="ECO:0000256" key="3">
    <source>
        <dbReference type="SAM" id="SignalP"/>
    </source>
</evidence>
<feature type="domain" description="Inverse autotransporter beta-domain" evidence="4">
    <location>
        <begin position="76"/>
        <end position="345"/>
    </location>
</feature>
<dbReference type="Pfam" id="PF11924">
    <property type="entry name" value="IAT_beta"/>
    <property type="match status" value="1"/>
</dbReference>
<dbReference type="Proteomes" id="UP000344450">
    <property type="component" value="Chromosome"/>
</dbReference>
<evidence type="ECO:0000313" key="5">
    <source>
        <dbReference type="EMBL" id="QGH29227.1"/>
    </source>
</evidence>